<evidence type="ECO:0000313" key="3">
    <source>
        <dbReference type="Proteomes" id="UP001152484"/>
    </source>
</evidence>
<feature type="transmembrane region" description="Helical" evidence="1">
    <location>
        <begin position="76"/>
        <end position="102"/>
    </location>
</feature>
<name>A0A9P0Z9R0_CUSEU</name>
<protein>
    <submittedName>
        <fullName evidence="2">Uncharacterized protein</fullName>
    </submittedName>
</protein>
<keyword evidence="3" id="KW-1185">Reference proteome</keyword>
<gene>
    <name evidence="2" type="ORF">CEURO_LOCUS11915</name>
</gene>
<evidence type="ECO:0000256" key="1">
    <source>
        <dbReference type="SAM" id="Phobius"/>
    </source>
</evidence>
<keyword evidence="1" id="KW-1133">Transmembrane helix</keyword>
<proteinExistence type="predicted"/>
<dbReference type="AlphaFoldDB" id="A0A9P0Z9R0"/>
<reference evidence="2" key="1">
    <citation type="submission" date="2022-07" db="EMBL/GenBank/DDBJ databases">
        <authorList>
            <person name="Macas J."/>
            <person name="Novak P."/>
            <person name="Neumann P."/>
        </authorList>
    </citation>
    <scope>NUCLEOTIDE SEQUENCE</scope>
</reference>
<dbReference type="EMBL" id="CAMAPE010000029">
    <property type="protein sequence ID" value="CAH9092348.1"/>
    <property type="molecule type" value="Genomic_DNA"/>
</dbReference>
<keyword evidence="1" id="KW-0812">Transmembrane</keyword>
<comment type="caution">
    <text evidence="2">The sequence shown here is derived from an EMBL/GenBank/DDBJ whole genome shotgun (WGS) entry which is preliminary data.</text>
</comment>
<accession>A0A9P0Z9R0</accession>
<organism evidence="2 3">
    <name type="scientific">Cuscuta europaea</name>
    <name type="common">European dodder</name>
    <dbReference type="NCBI Taxonomy" id="41803"/>
    <lineage>
        <taxon>Eukaryota</taxon>
        <taxon>Viridiplantae</taxon>
        <taxon>Streptophyta</taxon>
        <taxon>Embryophyta</taxon>
        <taxon>Tracheophyta</taxon>
        <taxon>Spermatophyta</taxon>
        <taxon>Magnoliopsida</taxon>
        <taxon>eudicotyledons</taxon>
        <taxon>Gunneridae</taxon>
        <taxon>Pentapetalae</taxon>
        <taxon>asterids</taxon>
        <taxon>lamiids</taxon>
        <taxon>Solanales</taxon>
        <taxon>Convolvulaceae</taxon>
        <taxon>Cuscuteae</taxon>
        <taxon>Cuscuta</taxon>
        <taxon>Cuscuta subgen. Cuscuta</taxon>
    </lineage>
</organism>
<evidence type="ECO:0000313" key="2">
    <source>
        <dbReference type="EMBL" id="CAH9092348.1"/>
    </source>
</evidence>
<dbReference type="Proteomes" id="UP001152484">
    <property type="component" value="Unassembled WGS sequence"/>
</dbReference>
<sequence>MFWCSGSYLTRPGRVRDPTGFGLNQIFPNLCDLQHVLVFRVISDPTGSSKGPDRVLLFLLRFGLQLTRPGSRSDPVGFFCSWVFLSSAFLPFSLLQTLSLFYNYEKKEKTITNKIKQVLTN</sequence>
<keyword evidence="1" id="KW-0472">Membrane</keyword>